<protein>
    <recommendedName>
        <fullName evidence="8">60 kDa chaperonin</fullName>
    </recommendedName>
</protein>
<dbReference type="SUPFAM" id="SSF54849">
    <property type="entry name" value="GroEL-intermediate domain like"/>
    <property type="match status" value="1"/>
</dbReference>
<dbReference type="PATRIC" id="fig|1618611.3.peg.345"/>
<dbReference type="InterPro" id="IPR027413">
    <property type="entry name" value="GROEL-like_equatorial_sf"/>
</dbReference>
<dbReference type="CDD" id="cd00320">
    <property type="entry name" value="cpn10"/>
    <property type="match status" value="1"/>
</dbReference>
<dbReference type="SUPFAM" id="SSF48592">
    <property type="entry name" value="GroEL equatorial domain-like"/>
    <property type="match status" value="1"/>
</dbReference>
<dbReference type="AlphaFoldDB" id="A0A0G0LIA9"/>
<evidence type="ECO:0000256" key="4">
    <source>
        <dbReference type="ARBA" id="ARBA00022840"/>
    </source>
</evidence>
<comment type="similarity">
    <text evidence="2">Belongs to the GroES chaperonin family.</text>
</comment>
<dbReference type="Gene3D" id="3.50.7.10">
    <property type="entry name" value="GroEL"/>
    <property type="match status" value="1"/>
</dbReference>
<dbReference type="PROSITE" id="PS00296">
    <property type="entry name" value="CHAPERONINS_CPN60"/>
    <property type="match status" value="1"/>
</dbReference>
<dbReference type="NCBIfam" id="NF009488">
    <property type="entry name" value="PRK12850.1"/>
    <property type="match status" value="1"/>
</dbReference>
<dbReference type="InterPro" id="IPR018370">
    <property type="entry name" value="Chaperonin_Cpn60_CS"/>
</dbReference>
<keyword evidence="5" id="KW-0143">Chaperone</keyword>
<keyword evidence="4" id="KW-0067">ATP-binding</keyword>
<organism evidence="11 12">
    <name type="scientific">Candidatus Azambacteria bacterium GW2011_GWA2_39_10</name>
    <dbReference type="NCBI Taxonomy" id="1618611"/>
    <lineage>
        <taxon>Bacteria</taxon>
        <taxon>Candidatus Azamiibacteriota</taxon>
    </lineage>
</organism>
<dbReference type="GO" id="GO:0016853">
    <property type="term" value="F:isomerase activity"/>
    <property type="evidence" value="ECO:0007669"/>
    <property type="project" value="UniProtKB-KW"/>
</dbReference>
<dbReference type="InterPro" id="IPR001844">
    <property type="entry name" value="Cpn60/GroEL"/>
</dbReference>
<keyword evidence="6" id="KW-0413">Isomerase</keyword>
<evidence type="ECO:0000313" key="12">
    <source>
        <dbReference type="Proteomes" id="UP000034706"/>
    </source>
</evidence>
<dbReference type="Gene3D" id="1.10.560.10">
    <property type="entry name" value="GroEL-like equatorial domain"/>
    <property type="match status" value="2"/>
</dbReference>
<dbReference type="CDD" id="cd03344">
    <property type="entry name" value="GroEL"/>
    <property type="match status" value="1"/>
</dbReference>
<dbReference type="InterPro" id="IPR027410">
    <property type="entry name" value="TCP-1-like_intermed_sf"/>
</dbReference>
<dbReference type="SUPFAM" id="SSF52029">
    <property type="entry name" value="GroEL apical domain-like"/>
    <property type="match status" value="1"/>
</dbReference>
<comment type="function">
    <text evidence="8">Together with its co-chaperonin GroES, plays an essential role in assisting protein folding. The GroEL-GroES system forms a nano-cage that allows encapsulation of the non-native substrate proteins and provides a physical environment optimized to promote and accelerate protein folding.</text>
</comment>
<feature type="coiled-coil region" evidence="9">
    <location>
        <begin position="388"/>
        <end position="415"/>
    </location>
</feature>
<comment type="subunit">
    <text evidence="8">Forms a cylinder of 14 subunits composed of two heptameric rings stacked back-to-back. Interacts with the co-chaperonin GroES.</text>
</comment>
<dbReference type="InterPro" id="IPR011032">
    <property type="entry name" value="GroES-like_sf"/>
</dbReference>
<evidence type="ECO:0000256" key="10">
    <source>
        <dbReference type="SAM" id="MobiDB-lite"/>
    </source>
</evidence>
<dbReference type="PANTHER" id="PTHR45633">
    <property type="entry name" value="60 KDA HEAT SHOCK PROTEIN, MITOCHONDRIAL"/>
    <property type="match status" value="1"/>
</dbReference>
<evidence type="ECO:0000313" key="11">
    <source>
        <dbReference type="EMBL" id="KKQ90807.1"/>
    </source>
</evidence>
<keyword evidence="9" id="KW-0175">Coiled coil</keyword>
<dbReference type="Pfam" id="PF00118">
    <property type="entry name" value="Cpn60_TCP1"/>
    <property type="match status" value="1"/>
</dbReference>
<feature type="compositionally biased region" description="Gly residues" evidence="10">
    <location>
        <begin position="549"/>
        <end position="558"/>
    </location>
</feature>
<comment type="similarity">
    <text evidence="1 7">Belongs to the chaperonin (HSP60) family.</text>
</comment>
<dbReference type="NCBIfam" id="NF009489">
    <property type="entry name" value="PRK12851.1"/>
    <property type="match status" value="1"/>
</dbReference>
<keyword evidence="3" id="KW-0547">Nucleotide-binding</keyword>
<gene>
    <name evidence="11" type="ORF">UT16_C0030G0005</name>
</gene>
<dbReference type="PRINTS" id="PR00298">
    <property type="entry name" value="CHAPERONIN60"/>
</dbReference>
<accession>A0A0G0LIA9</accession>
<evidence type="ECO:0000256" key="7">
    <source>
        <dbReference type="RuleBase" id="RU000418"/>
    </source>
</evidence>
<proteinExistence type="inferred from homology"/>
<dbReference type="InterPro" id="IPR020818">
    <property type="entry name" value="Chaperonin_GroES"/>
</dbReference>
<evidence type="ECO:0000256" key="2">
    <source>
        <dbReference type="ARBA" id="ARBA00006975"/>
    </source>
</evidence>
<comment type="caution">
    <text evidence="11">The sequence shown here is derived from an EMBL/GenBank/DDBJ whole genome shotgun (WGS) entry which is preliminary data.</text>
</comment>
<evidence type="ECO:0000256" key="3">
    <source>
        <dbReference type="ARBA" id="ARBA00022741"/>
    </source>
</evidence>
<evidence type="ECO:0000256" key="9">
    <source>
        <dbReference type="SAM" id="Coils"/>
    </source>
</evidence>
<evidence type="ECO:0000256" key="8">
    <source>
        <dbReference type="RuleBase" id="RU000419"/>
    </source>
</evidence>
<dbReference type="SUPFAM" id="SSF50129">
    <property type="entry name" value="GroES-like"/>
    <property type="match status" value="1"/>
</dbReference>
<dbReference type="Gene3D" id="3.30.260.10">
    <property type="entry name" value="TCP-1-like chaperonin intermediate domain"/>
    <property type="match status" value="1"/>
</dbReference>
<dbReference type="FunFam" id="3.50.7.10:FF:000001">
    <property type="entry name" value="60 kDa chaperonin"/>
    <property type="match status" value="1"/>
</dbReference>
<dbReference type="InterPro" id="IPR037124">
    <property type="entry name" value="Chaperonin_GroES_sf"/>
</dbReference>
<dbReference type="NCBIfam" id="NF000592">
    <property type="entry name" value="PRK00013.1"/>
    <property type="match status" value="1"/>
</dbReference>
<dbReference type="EMBL" id="LBVT01000030">
    <property type="protein sequence ID" value="KKQ90807.1"/>
    <property type="molecule type" value="Genomic_DNA"/>
</dbReference>
<feature type="region of interest" description="Disordered" evidence="10">
    <location>
        <begin position="538"/>
        <end position="558"/>
    </location>
</feature>
<evidence type="ECO:0000256" key="1">
    <source>
        <dbReference type="ARBA" id="ARBA00006607"/>
    </source>
</evidence>
<dbReference type="Gene3D" id="2.30.33.40">
    <property type="entry name" value="GroES chaperonin"/>
    <property type="match status" value="1"/>
</dbReference>
<name>A0A0G0LIA9_9BACT</name>
<dbReference type="Proteomes" id="UP000034706">
    <property type="component" value="Unassembled WGS sequence"/>
</dbReference>
<evidence type="ECO:0000256" key="6">
    <source>
        <dbReference type="ARBA" id="ARBA00023235"/>
    </source>
</evidence>
<sequence length="558" mass="59423">MGKQFSIKPLGDRAVIAPIKEAGKTKLGIILPETVDKEKPAQGRVVAIGAGEKIKKSGIKKGDEVVYEKYSGTEFKIGNVEYKILRNVVLDKGFGAPVVTNDGVTIAKEIELKDKFENIGAELVKEAASKTNDVAGDGTTTAVVLAQAMIAEGINLINSGANPMVLKRGMDKAVAKVSEILKKNSKPVTKEKIKDVAVISANDEEMGALIAEVIGKVGREGVVTVEEAQTLGVSYELVEGLQFDRGYVSAYMVTDTERMEAGLEKPYILITDKKISSLAEIMPLLEKVVKSGSKNLVIIADEIEGEALATLVVNKLRGVFNVLAVKAPGFGDRRKELLEDIAVVVNGDVISEDKGMKLENVELNSLGEAKRVVASKDNTTIVGGGGAKSEIERRIKQIKTQLEKTESEFDREKLAAIEEGIVSGGGVALFEAAREIKNLKNLAGASEFGDEAKGVGLVLNALESPMRVIAKNSNKDDNEVIQMVSKGEKGIGFNAITGEYSDLIKDGIIDPLKVTRTALQNAASIASMLLTSETLVADLPEKNNPPTGGMPGMGDMGM</sequence>
<evidence type="ECO:0000256" key="5">
    <source>
        <dbReference type="ARBA" id="ARBA00023186"/>
    </source>
</evidence>
<dbReference type="InterPro" id="IPR002423">
    <property type="entry name" value="Cpn60/GroEL/TCP-1"/>
</dbReference>
<dbReference type="GO" id="GO:0042026">
    <property type="term" value="P:protein refolding"/>
    <property type="evidence" value="ECO:0007669"/>
    <property type="project" value="InterPro"/>
</dbReference>
<dbReference type="NCBIfam" id="NF009487">
    <property type="entry name" value="PRK12849.1"/>
    <property type="match status" value="1"/>
</dbReference>
<dbReference type="GO" id="GO:0005524">
    <property type="term" value="F:ATP binding"/>
    <property type="evidence" value="ECO:0007669"/>
    <property type="project" value="UniProtKB-KW"/>
</dbReference>
<dbReference type="InterPro" id="IPR027409">
    <property type="entry name" value="GroEL-like_apical_dom_sf"/>
</dbReference>
<reference evidence="11" key="1">
    <citation type="journal article" date="2015" name="Nature">
        <title>rRNA introns, odd ribosomes, and small enigmatic genomes across a large radiation of phyla.</title>
        <authorList>
            <person name="Brown C.T."/>
            <person name="Hug L.A."/>
            <person name="Thomas B.C."/>
            <person name="Sharon I."/>
            <person name="Castelle C.J."/>
            <person name="Singh A."/>
            <person name="Wilkins M.J."/>
            <person name="Williams K.H."/>
            <person name="Banfield J.F."/>
        </authorList>
    </citation>
    <scope>NUCLEOTIDE SEQUENCE [LARGE SCALE GENOMIC DNA]</scope>
</reference>
<dbReference type="GO" id="GO:0140662">
    <property type="term" value="F:ATP-dependent protein folding chaperone"/>
    <property type="evidence" value="ECO:0007669"/>
    <property type="project" value="InterPro"/>
</dbReference>
<dbReference type="SMART" id="SM00883">
    <property type="entry name" value="Cpn10"/>
    <property type="match status" value="1"/>
</dbReference>